<feature type="region of interest" description="Disordered" evidence="5">
    <location>
        <begin position="548"/>
        <end position="569"/>
    </location>
</feature>
<dbReference type="EMBL" id="QEAO01000029">
    <property type="protein sequence ID" value="TPX32541.1"/>
    <property type="molecule type" value="Genomic_DNA"/>
</dbReference>
<feature type="region of interest" description="Disordered" evidence="5">
    <location>
        <begin position="492"/>
        <end position="513"/>
    </location>
</feature>
<dbReference type="InterPro" id="IPR008521">
    <property type="entry name" value="Mg_trans_NIPA"/>
</dbReference>
<dbReference type="GeneID" id="42005616"/>
<feature type="transmembrane region" description="Helical" evidence="6">
    <location>
        <begin position="61"/>
        <end position="80"/>
    </location>
</feature>
<dbReference type="SUPFAM" id="SSF103481">
    <property type="entry name" value="Multidrug resistance efflux transporter EmrE"/>
    <property type="match status" value="1"/>
</dbReference>
<evidence type="ECO:0008006" key="9">
    <source>
        <dbReference type="Google" id="ProtNLM"/>
    </source>
</evidence>
<name>A0A507BZI8_9FUNG</name>
<dbReference type="GO" id="GO:0015095">
    <property type="term" value="F:magnesium ion transmembrane transporter activity"/>
    <property type="evidence" value="ECO:0007669"/>
    <property type="project" value="InterPro"/>
</dbReference>
<evidence type="ECO:0000256" key="5">
    <source>
        <dbReference type="SAM" id="MobiDB-lite"/>
    </source>
</evidence>
<dbReference type="Proteomes" id="UP000319731">
    <property type="component" value="Unassembled WGS sequence"/>
</dbReference>
<reference evidence="7 8" key="1">
    <citation type="journal article" date="2019" name="Sci. Rep.">
        <title>Comparative genomics of chytrid fungi reveal insights into the obligate biotrophic and pathogenic lifestyle of Synchytrium endobioticum.</title>
        <authorList>
            <person name="van de Vossenberg B.T.L.H."/>
            <person name="Warris S."/>
            <person name="Nguyen H.D.T."/>
            <person name="van Gent-Pelzer M.P.E."/>
            <person name="Joly D.L."/>
            <person name="van de Geest H.C."/>
            <person name="Bonants P.J.M."/>
            <person name="Smith D.S."/>
            <person name="Levesque C.A."/>
            <person name="van der Lee T.A.J."/>
        </authorList>
    </citation>
    <scope>NUCLEOTIDE SEQUENCE [LARGE SCALE GENOMIC DNA]</scope>
    <source>
        <strain evidence="7 8">JEL517</strain>
    </source>
</reference>
<feature type="transmembrane region" description="Helical" evidence="6">
    <location>
        <begin position="122"/>
        <end position="139"/>
    </location>
</feature>
<keyword evidence="3 6" id="KW-1133">Transmembrane helix</keyword>
<feature type="region of interest" description="Disordered" evidence="5">
    <location>
        <begin position="409"/>
        <end position="455"/>
    </location>
</feature>
<feature type="transmembrane region" description="Helical" evidence="6">
    <location>
        <begin position="187"/>
        <end position="208"/>
    </location>
</feature>
<feature type="compositionally biased region" description="Polar residues" evidence="5">
    <location>
        <begin position="413"/>
        <end position="427"/>
    </location>
</feature>
<dbReference type="AlphaFoldDB" id="A0A507BZI8"/>
<comment type="caution">
    <text evidence="7">The sequence shown here is derived from an EMBL/GenBank/DDBJ whole genome shotgun (WGS) entry which is preliminary data.</text>
</comment>
<feature type="transmembrane region" description="Helical" evidence="6">
    <location>
        <begin position="86"/>
        <end position="110"/>
    </location>
</feature>
<feature type="transmembrane region" description="Helical" evidence="6">
    <location>
        <begin position="291"/>
        <end position="310"/>
    </location>
</feature>
<dbReference type="PANTHER" id="PTHR12570">
    <property type="match status" value="1"/>
</dbReference>
<evidence type="ECO:0000313" key="7">
    <source>
        <dbReference type="EMBL" id="TPX32541.1"/>
    </source>
</evidence>
<dbReference type="RefSeq" id="XP_031023728.1">
    <property type="nucleotide sequence ID" value="XM_031170319.1"/>
</dbReference>
<feature type="transmembrane region" description="Helical" evidence="6">
    <location>
        <begin position="258"/>
        <end position="279"/>
    </location>
</feature>
<evidence type="ECO:0000256" key="1">
    <source>
        <dbReference type="ARBA" id="ARBA00004141"/>
    </source>
</evidence>
<organism evidence="7 8">
    <name type="scientific">Synchytrium microbalum</name>
    <dbReference type="NCBI Taxonomy" id="1806994"/>
    <lineage>
        <taxon>Eukaryota</taxon>
        <taxon>Fungi</taxon>
        <taxon>Fungi incertae sedis</taxon>
        <taxon>Chytridiomycota</taxon>
        <taxon>Chytridiomycota incertae sedis</taxon>
        <taxon>Chytridiomycetes</taxon>
        <taxon>Synchytriales</taxon>
        <taxon>Synchytriaceae</taxon>
        <taxon>Synchytrium</taxon>
    </lineage>
</organism>
<dbReference type="PANTHER" id="PTHR12570:SF92">
    <property type="entry name" value="SPICHTHYIN, ISOFORM B"/>
    <property type="match status" value="1"/>
</dbReference>
<keyword evidence="4 6" id="KW-0472">Membrane</keyword>
<evidence type="ECO:0000256" key="4">
    <source>
        <dbReference type="ARBA" id="ARBA00023136"/>
    </source>
</evidence>
<evidence type="ECO:0000256" key="6">
    <source>
        <dbReference type="SAM" id="Phobius"/>
    </source>
</evidence>
<feature type="transmembrane region" description="Helical" evidence="6">
    <location>
        <begin position="228"/>
        <end position="246"/>
    </location>
</feature>
<evidence type="ECO:0000256" key="3">
    <source>
        <dbReference type="ARBA" id="ARBA00022989"/>
    </source>
</evidence>
<comment type="subcellular location">
    <subcellularLocation>
        <location evidence="1">Membrane</location>
        <topology evidence="1">Multi-pass membrane protein</topology>
    </subcellularLocation>
</comment>
<sequence>MSSNNSTIDDGSISDANPMYKIIGIVLALSSGIFIGASFVFTKKALLATSHLRTAEKEHPYLSSPLWWAGMVLTILGEVFNLVAYAFAPAVLVTPLGAVSVVVSAFLSNFFLKDYLSFSGKVGAVQCLLGATLVVLHAPVNTPTQTVAEIWNYIKGVGFIVYAMLMIVGILVLIFYAAPRWGETQPIVYIAVCSISGSFVVLAVQGFGSAVVYSFTHWNTGNQFKDPGLYGLLAFVIVLVIIQINYLNKALHYFTTSIVTPVYYVSFTTMTLVSSSILFNGFNPEGVVSGVTLVVGWFVIVSGVALLFNFSNKLQRKEKELEHQQSESSLGDSGFEEAGVIESQDKPVDGISIASHAKSSNVSGGSRPHIPHRRHYQTYEEDDFDAAFPIGSPAGFIISPRSSLYRSHHHQYNLDNPPTTAPSLRKNSSPPAPSTTYAPQRQHSTPAVSFDTGIWTPGLNRSRSDGHILHQEGGRAPRVAGLVNTNIIPVTTTTSSASSSGDSTYSQPPSQLPYNNTGGGRGGTYMMTNQPINSSNNSGVVTSTYQARPPNGTRKPSNPQMRASPPVVSSPIMTTTTTAAGAGVVIPARRPAVPAAAFPAQGPYSRSPTN</sequence>
<feature type="transmembrane region" description="Helical" evidence="6">
    <location>
        <begin position="20"/>
        <end position="41"/>
    </location>
</feature>
<keyword evidence="2 6" id="KW-0812">Transmembrane</keyword>
<dbReference type="GO" id="GO:0016020">
    <property type="term" value="C:membrane"/>
    <property type="evidence" value="ECO:0007669"/>
    <property type="project" value="UniProtKB-SubCell"/>
</dbReference>
<dbReference type="Pfam" id="PF05653">
    <property type="entry name" value="Mg_trans_NIPA"/>
    <property type="match status" value="1"/>
</dbReference>
<gene>
    <name evidence="7" type="ORF">SmJEL517_g04391</name>
</gene>
<dbReference type="OrthoDB" id="6428174at2759"/>
<feature type="compositionally biased region" description="Low complexity" evidence="5">
    <location>
        <begin position="492"/>
        <end position="506"/>
    </location>
</feature>
<proteinExistence type="predicted"/>
<accession>A0A507BZI8</accession>
<feature type="transmembrane region" description="Helical" evidence="6">
    <location>
        <begin position="159"/>
        <end position="178"/>
    </location>
</feature>
<protein>
    <recommendedName>
        <fullName evidence="9">Magnesium transporter NIPA</fullName>
    </recommendedName>
</protein>
<evidence type="ECO:0000313" key="8">
    <source>
        <dbReference type="Proteomes" id="UP000319731"/>
    </source>
</evidence>
<keyword evidence="8" id="KW-1185">Reference proteome</keyword>
<evidence type="ECO:0000256" key="2">
    <source>
        <dbReference type="ARBA" id="ARBA00022692"/>
    </source>
</evidence>
<dbReference type="InterPro" id="IPR037185">
    <property type="entry name" value="EmrE-like"/>
</dbReference>